<proteinExistence type="predicted"/>
<reference evidence="1" key="1">
    <citation type="journal article" date="2020" name="Stud. Mycol.">
        <title>101 Dothideomycetes genomes: a test case for predicting lifestyles and emergence of pathogens.</title>
        <authorList>
            <person name="Haridas S."/>
            <person name="Albert R."/>
            <person name="Binder M."/>
            <person name="Bloem J."/>
            <person name="Labutti K."/>
            <person name="Salamov A."/>
            <person name="Andreopoulos B."/>
            <person name="Baker S."/>
            <person name="Barry K."/>
            <person name="Bills G."/>
            <person name="Bluhm B."/>
            <person name="Cannon C."/>
            <person name="Castanera R."/>
            <person name="Culley D."/>
            <person name="Daum C."/>
            <person name="Ezra D."/>
            <person name="Gonzalez J."/>
            <person name="Henrissat B."/>
            <person name="Kuo A."/>
            <person name="Liang C."/>
            <person name="Lipzen A."/>
            <person name="Lutzoni F."/>
            <person name="Magnuson J."/>
            <person name="Mondo S."/>
            <person name="Nolan M."/>
            <person name="Ohm R."/>
            <person name="Pangilinan J."/>
            <person name="Park H.-J."/>
            <person name="Ramirez L."/>
            <person name="Alfaro M."/>
            <person name="Sun H."/>
            <person name="Tritt A."/>
            <person name="Yoshinaga Y."/>
            <person name="Zwiers L.-H."/>
            <person name="Turgeon B."/>
            <person name="Goodwin S."/>
            <person name="Spatafora J."/>
            <person name="Crous P."/>
            <person name="Grigoriev I."/>
        </authorList>
    </citation>
    <scope>NUCLEOTIDE SEQUENCE</scope>
    <source>
        <strain evidence="1">CBS 109.77</strain>
    </source>
</reference>
<organism evidence="1 2">
    <name type="scientific">Melanomma pulvis-pyrius CBS 109.77</name>
    <dbReference type="NCBI Taxonomy" id="1314802"/>
    <lineage>
        <taxon>Eukaryota</taxon>
        <taxon>Fungi</taxon>
        <taxon>Dikarya</taxon>
        <taxon>Ascomycota</taxon>
        <taxon>Pezizomycotina</taxon>
        <taxon>Dothideomycetes</taxon>
        <taxon>Pleosporomycetidae</taxon>
        <taxon>Pleosporales</taxon>
        <taxon>Melanommataceae</taxon>
        <taxon>Melanomma</taxon>
    </lineage>
</organism>
<sequence>MNVSPPIWSVSQLSEQTLPPLHSKLFGGFQVVDCKLEQESPDSTKRQSYIDFAFGSDTGYLAGVHRFSVWRDVRSHDDMVLVEYSDTAFNPTVNKPLMPNVLLQFHLIYAMVLFREGVSKMVQ</sequence>
<dbReference type="EMBL" id="MU001743">
    <property type="protein sequence ID" value="KAF2800708.1"/>
    <property type="molecule type" value="Genomic_DNA"/>
</dbReference>
<evidence type="ECO:0000313" key="1">
    <source>
        <dbReference type="EMBL" id="KAF2800708.1"/>
    </source>
</evidence>
<protein>
    <submittedName>
        <fullName evidence="1">Uncharacterized protein</fullName>
    </submittedName>
</protein>
<dbReference type="Proteomes" id="UP000799757">
    <property type="component" value="Unassembled WGS sequence"/>
</dbReference>
<keyword evidence="2" id="KW-1185">Reference proteome</keyword>
<name>A0A6A6XWR0_9PLEO</name>
<accession>A0A6A6XWR0</accession>
<gene>
    <name evidence="1" type="ORF">K505DRAFT_320243</name>
</gene>
<dbReference type="AlphaFoldDB" id="A0A6A6XWR0"/>
<dbReference type="OrthoDB" id="3354680at2759"/>
<evidence type="ECO:0000313" key="2">
    <source>
        <dbReference type="Proteomes" id="UP000799757"/>
    </source>
</evidence>